<reference evidence="2 3" key="1">
    <citation type="submission" date="2024-01" db="EMBL/GenBank/DDBJ databases">
        <title>Genome assemblies of Stephania.</title>
        <authorList>
            <person name="Yang L."/>
        </authorList>
    </citation>
    <scope>NUCLEOTIDE SEQUENCE [LARGE SCALE GENOMIC DNA]</scope>
    <source>
        <strain evidence="2">JXDWG</strain>
        <tissue evidence="2">Leaf</tissue>
    </source>
</reference>
<accession>A0AAP0PYF6</accession>
<gene>
    <name evidence="2" type="ORF">Scep_005703</name>
</gene>
<feature type="region of interest" description="Disordered" evidence="1">
    <location>
        <begin position="85"/>
        <end position="107"/>
    </location>
</feature>
<keyword evidence="3" id="KW-1185">Reference proteome</keyword>
<evidence type="ECO:0000313" key="3">
    <source>
        <dbReference type="Proteomes" id="UP001419268"/>
    </source>
</evidence>
<name>A0AAP0PYF6_9MAGN</name>
<dbReference type="Proteomes" id="UP001419268">
    <property type="component" value="Unassembled WGS sequence"/>
</dbReference>
<dbReference type="EMBL" id="JBBNAG010000002">
    <property type="protein sequence ID" value="KAK9159129.1"/>
    <property type="molecule type" value="Genomic_DNA"/>
</dbReference>
<sequence length="179" mass="21369">MWRVGWVGYLRRGGGAIRGERREERRKKEGGLRERTAASVTRAETEERRIGGGTGARSGVSQQWYVEEFAWQWYVEEEQRFRQRRRDLQRRQRRKEERRQPPYTHRPAVEWKEEVIKSLNYDDDDGQPWRGRKLENDGAAPRMHGMIWLKTMTAARRTPMRRSRTNAQMAHLMIGESSL</sequence>
<protein>
    <submittedName>
        <fullName evidence="2">Uncharacterized protein</fullName>
    </submittedName>
</protein>
<organism evidence="2 3">
    <name type="scientific">Stephania cephalantha</name>
    <dbReference type="NCBI Taxonomy" id="152367"/>
    <lineage>
        <taxon>Eukaryota</taxon>
        <taxon>Viridiplantae</taxon>
        <taxon>Streptophyta</taxon>
        <taxon>Embryophyta</taxon>
        <taxon>Tracheophyta</taxon>
        <taxon>Spermatophyta</taxon>
        <taxon>Magnoliopsida</taxon>
        <taxon>Ranunculales</taxon>
        <taxon>Menispermaceae</taxon>
        <taxon>Menispermoideae</taxon>
        <taxon>Cissampelideae</taxon>
        <taxon>Stephania</taxon>
    </lineage>
</organism>
<comment type="caution">
    <text evidence="2">The sequence shown here is derived from an EMBL/GenBank/DDBJ whole genome shotgun (WGS) entry which is preliminary data.</text>
</comment>
<dbReference type="AlphaFoldDB" id="A0AAP0PYF6"/>
<proteinExistence type="predicted"/>
<feature type="region of interest" description="Disordered" evidence="1">
    <location>
        <begin position="20"/>
        <end position="57"/>
    </location>
</feature>
<evidence type="ECO:0000256" key="1">
    <source>
        <dbReference type="SAM" id="MobiDB-lite"/>
    </source>
</evidence>
<evidence type="ECO:0000313" key="2">
    <source>
        <dbReference type="EMBL" id="KAK9159129.1"/>
    </source>
</evidence>
<feature type="compositionally biased region" description="Basic and acidic residues" evidence="1">
    <location>
        <begin position="20"/>
        <end position="36"/>
    </location>
</feature>